<evidence type="ECO:0000313" key="2">
    <source>
        <dbReference type="Proteomes" id="UP001241072"/>
    </source>
</evidence>
<reference evidence="1 2" key="1">
    <citation type="submission" date="2023-07" db="EMBL/GenBank/DDBJ databases">
        <title>Protaetiibacter sp. nov WY-16 isolated from soil.</title>
        <authorList>
            <person name="Liu B."/>
            <person name="Wan Y."/>
        </authorList>
    </citation>
    <scope>NUCLEOTIDE SEQUENCE [LARGE SCALE GENOMIC DNA]</scope>
    <source>
        <strain evidence="1 2">WY-16</strain>
    </source>
</reference>
<dbReference type="InterPro" id="IPR013785">
    <property type="entry name" value="Aldolase_TIM"/>
</dbReference>
<dbReference type="EMBL" id="JAUQUB010000001">
    <property type="protein sequence ID" value="MDO7880621.1"/>
    <property type="molecule type" value="Genomic_DNA"/>
</dbReference>
<protein>
    <recommendedName>
        <fullName evidence="3">Alpha-galactosidase</fullName>
    </recommendedName>
</protein>
<accession>A0ABT9BHW8</accession>
<dbReference type="Gene3D" id="3.20.20.70">
    <property type="entry name" value="Aldolase class I"/>
    <property type="match status" value="1"/>
</dbReference>
<keyword evidence="2" id="KW-1185">Reference proteome</keyword>
<name>A0ABT9BHW8_9MICO</name>
<sequence>MRHAMIIDHHGYRFQLDEGSGAARLSPLADDAPVWQGTLYPALHVQDAAGARRTLHASGTPDGAAVRLDFGGEATGSLTLRETDFGLELADLELDLRGLALVDILLGASSLTDEQRTRVSDPDFPEWPDFRSGAVCVPSARPAPPASILRRWDLGQATVPLGLFGPALGSPYGAAFPRPVYAAAFGDDRGWLLAGAGEVPDAALTLEMRGTSGALRWRYREDLWAPPAGPRRWPSFARVSWGRTAVAAFDSYFRSFERGRPDASSAAAASAWNSWGDFRRGDFDVPAAVAAAVGLEAEGYVLDDGWESSESSGLPRTDRFPDLVATAESVRAAGLEVGFWQSVGWIVDLEEAGLGPDDLIPGVDGTPRTANWGMDPRDAAHWALDPSSPRTRAFLEQRMRRIIREYRPAVIKLDFGYGLPGPDTGAPRDPAYRGDRLGDSLYRILADAARDEDPGVMIQLYGIHPLHAQIADLVALDDMGDHGDHAEAEGHRHWSVWAALLGAHGVVVNGSSGYFWDQDGEVVLDTAVLGSPGAVLPLFDERQRPTARQLARRRAINRWHRTTSRWDPLWLDSELGRIDVQPRVVSWGRVERGGVLAALCLRAESAGRLDDPAVASLAHSGDWALVSLDGAGVFDGPTAVIPITSGVLELPRGVEAVERWADGAATPVEPDFVEGRLVLRATEADLDAGLEGWVLK</sequence>
<proteinExistence type="predicted"/>
<dbReference type="InterPro" id="IPR017853">
    <property type="entry name" value="GH"/>
</dbReference>
<dbReference type="RefSeq" id="WP_305001053.1">
    <property type="nucleotide sequence ID" value="NZ_JAUQUB010000001.1"/>
</dbReference>
<organism evidence="1 2">
    <name type="scientific">Antiquaquibacter soli</name>
    <dbReference type="NCBI Taxonomy" id="3064523"/>
    <lineage>
        <taxon>Bacteria</taxon>
        <taxon>Bacillati</taxon>
        <taxon>Actinomycetota</taxon>
        <taxon>Actinomycetes</taxon>
        <taxon>Micrococcales</taxon>
        <taxon>Microbacteriaceae</taxon>
        <taxon>Antiquaquibacter</taxon>
    </lineage>
</organism>
<dbReference type="SUPFAM" id="SSF51445">
    <property type="entry name" value="(Trans)glycosidases"/>
    <property type="match status" value="1"/>
</dbReference>
<evidence type="ECO:0000313" key="1">
    <source>
        <dbReference type="EMBL" id="MDO7880621.1"/>
    </source>
</evidence>
<gene>
    <name evidence="1" type="ORF">Q5716_00105</name>
</gene>
<evidence type="ECO:0008006" key="3">
    <source>
        <dbReference type="Google" id="ProtNLM"/>
    </source>
</evidence>
<comment type="caution">
    <text evidence="1">The sequence shown here is derived from an EMBL/GenBank/DDBJ whole genome shotgun (WGS) entry which is preliminary data.</text>
</comment>
<dbReference type="Proteomes" id="UP001241072">
    <property type="component" value="Unassembled WGS sequence"/>
</dbReference>